<evidence type="ECO:0000256" key="1">
    <source>
        <dbReference type="ARBA" id="ARBA00023015"/>
    </source>
</evidence>
<gene>
    <name evidence="5" type="ORF">IC230_13815</name>
</gene>
<dbReference type="AlphaFoldDB" id="A0A927B1S3"/>
<dbReference type="PROSITE" id="PS01124">
    <property type="entry name" value="HTH_ARAC_FAMILY_2"/>
    <property type="match status" value="1"/>
</dbReference>
<dbReference type="GO" id="GO:0003700">
    <property type="term" value="F:DNA-binding transcription factor activity"/>
    <property type="evidence" value="ECO:0007669"/>
    <property type="project" value="InterPro"/>
</dbReference>
<comment type="caution">
    <text evidence="5">The sequence shown here is derived from an EMBL/GenBank/DDBJ whole genome shotgun (WGS) entry which is preliminary data.</text>
</comment>
<name>A0A927B1S3_9BACT</name>
<dbReference type="PANTHER" id="PTHR46796:SF13">
    <property type="entry name" value="HTH-TYPE TRANSCRIPTIONAL ACTIVATOR RHAS"/>
    <property type="match status" value="1"/>
</dbReference>
<evidence type="ECO:0000313" key="6">
    <source>
        <dbReference type="Proteomes" id="UP000653797"/>
    </source>
</evidence>
<sequence length="280" mass="31855">MTLPANSQLIEADERLATVFSHFYCVQQPSQAISVSQQLLPNYEMLLVFNFGPAIPFALGDSVYEVQQIAVVGPLQKMLRYELPPNTDLIVVNFTLNGFYRLLGVPMHQFKTTEWENPDVLLNSNCFDELWQQVAPMTTLANRLQRISEYALTHLAPIDVVTDSLLESIPYFKQTAVDPVKAIAQQNQVSTRSIQNRFQTHLGYSAKELTRFLRFKKVLGFLSEQQPGPVDWLALVLDFGYHDHSHLIKDFHYFLGVTPRHFLSQLAQGGVCISKSGKFY</sequence>
<dbReference type="Pfam" id="PF20240">
    <property type="entry name" value="DUF6597"/>
    <property type="match status" value="1"/>
</dbReference>
<protein>
    <submittedName>
        <fullName evidence="5">AraC family transcriptional regulator</fullName>
    </submittedName>
</protein>
<keyword evidence="2" id="KW-0238">DNA-binding</keyword>
<dbReference type="RefSeq" id="WP_191039613.1">
    <property type="nucleotide sequence ID" value="NZ_JACXAA010000004.1"/>
</dbReference>
<dbReference type="Gene3D" id="1.10.10.60">
    <property type="entry name" value="Homeodomain-like"/>
    <property type="match status" value="1"/>
</dbReference>
<dbReference type="Pfam" id="PF12833">
    <property type="entry name" value="HTH_18"/>
    <property type="match status" value="1"/>
</dbReference>
<keyword evidence="1" id="KW-0805">Transcription regulation</keyword>
<reference evidence="5" key="1">
    <citation type="submission" date="2020-09" db="EMBL/GenBank/DDBJ databases">
        <authorList>
            <person name="Kim M.K."/>
        </authorList>
    </citation>
    <scope>NUCLEOTIDE SEQUENCE</scope>
    <source>
        <strain evidence="5">BT704</strain>
    </source>
</reference>
<proteinExistence type="predicted"/>
<dbReference type="InterPro" id="IPR018060">
    <property type="entry name" value="HTH_AraC"/>
</dbReference>
<dbReference type="GO" id="GO:0043565">
    <property type="term" value="F:sequence-specific DNA binding"/>
    <property type="evidence" value="ECO:0007669"/>
    <property type="project" value="InterPro"/>
</dbReference>
<evidence type="ECO:0000256" key="3">
    <source>
        <dbReference type="ARBA" id="ARBA00023163"/>
    </source>
</evidence>
<evidence type="ECO:0000259" key="4">
    <source>
        <dbReference type="PROSITE" id="PS01124"/>
    </source>
</evidence>
<dbReference type="Proteomes" id="UP000653797">
    <property type="component" value="Unassembled WGS sequence"/>
</dbReference>
<dbReference type="InterPro" id="IPR050204">
    <property type="entry name" value="AraC_XylS_family_regulators"/>
</dbReference>
<keyword evidence="3" id="KW-0804">Transcription</keyword>
<evidence type="ECO:0000256" key="2">
    <source>
        <dbReference type="ARBA" id="ARBA00023125"/>
    </source>
</evidence>
<keyword evidence="6" id="KW-1185">Reference proteome</keyword>
<dbReference type="PANTHER" id="PTHR46796">
    <property type="entry name" value="HTH-TYPE TRANSCRIPTIONAL ACTIVATOR RHAS-RELATED"/>
    <property type="match status" value="1"/>
</dbReference>
<dbReference type="SMART" id="SM00342">
    <property type="entry name" value="HTH_ARAC"/>
    <property type="match status" value="1"/>
</dbReference>
<evidence type="ECO:0000313" key="5">
    <source>
        <dbReference type="EMBL" id="MBD2753979.1"/>
    </source>
</evidence>
<accession>A0A927B1S3</accession>
<feature type="domain" description="HTH araC/xylS-type" evidence="4">
    <location>
        <begin position="180"/>
        <end position="265"/>
    </location>
</feature>
<organism evidence="5 6">
    <name type="scientific">Spirosoma validum</name>
    <dbReference type="NCBI Taxonomy" id="2771355"/>
    <lineage>
        <taxon>Bacteria</taxon>
        <taxon>Pseudomonadati</taxon>
        <taxon>Bacteroidota</taxon>
        <taxon>Cytophagia</taxon>
        <taxon>Cytophagales</taxon>
        <taxon>Cytophagaceae</taxon>
        <taxon>Spirosoma</taxon>
    </lineage>
</organism>
<dbReference type="InterPro" id="IPR046532">
    <property type="entry name" value="DUF6597"/>
</dbReference>
<dbReference type="EMBL" id="JACXAA010000004">
    <property type="protein sequence ID" value="MBD2753979.1"/>
    <property type="molecule type" value="Genomic_DNA"/>
</dbReference>